<evidence type="ECO:0000256" key="5">
    <source>
        <dbReference type="ARBA" id="ARBA00022884"/>
    </source>
</evidence>
<comment type="caution">
    <text evidence="11">The sequence shown here is derived from an EMBL/GenBank/DDBJ whole genome shotgun (WGS) entry which is preliminary data.</text>
</comment>
<keyword evidence="3 9" id="KW-0507">mRNA processing</keyword>
<sequence length="98" mass="11133">MSAELEFLVDRAVTLISGDGRVLFGRMKGFDQLVNVVLENAIERIYNEDTGIQQFPLGLYIIRGDNIAVIGEVDEELDKRIDFDKIKAKPLEPIWIPQ</sequence>
<dbReference type="Gene3D" id="2.30.30.100">
    <property type="match status" value="1"/>
</dbReference>
<proteinExistence type="inferred from homology"/>
<evidence type="ECO:0000256" key="7">
    <source>
        <dbReference type="ARBA" id="ARBA00023242"/>
    </source>
</evidence>
<dbReference type="GO" id="GO:0046540">
    <property type="term" value="C:U4/U6 x U5 tri-snRNP complex"/>
    <property type="evidence" value="ECO:0007669"/>
    <property type="project" value="UniProtKB-UniRule"/>
</dbReference>
<comment type="subunit">
    <text evidence="9">LSm subunits form a heteromer with a doughnut shape.</text>
</comment>
<dbReference type="PANTHER" id="PTHR15588">
    <property type="entry name" value="LSM1"/>
    <property type="match status" value="1"/>
</dbReference>
<gene>
    <name evidence="9" type="primary">LSM8</name>
    <name evidence="11" type="ORF">QR680_012425</name>
</gene>
<evidence type="ECO:0000256" key="2">
    <source>
        <dbReference type="ARBA" id="ARBA00006850"/>
    </source>
</evidence>
<keyword evidence="12" id="KW-1185">Reference proteome</keyword>
<dbReference type="Proteomes" id="UP001175271">
    <property type="component" value="Unassembled WGS sequence"/>
</dbReference>
<evidence type="ECO:0000256" key="6">
    <source>
        <dbReference type="ARBA" id="ARBA00023187"/>
    </source>
</evidence>
<dbReference type="GO" id="GO:0071011">
    <property type="term" value="C:precatalytic spliceosome"/>
    <property type="evidence" value="ECO:0007669"/>
    <property type="project" value="TreeGrafter"/>
</dbReference>
<name>A0AA39I4A4_9BILA</name>
<keyword evidence="5 9" id="KW-0694">RNA-binding</keyword>
<protein>
    <recommendedName>
        <fullName evidence="9">U6 snRNA-associated Sm-like protein LSm8</fullName>
    </recommendedName>
</protein>
<evidence type="ECO:0000313" key="11">
    <source>
        <dbReference type="EMBL" id="KAK0416338.1"/>
    </source>
</evidence>
<keyword evidence="6 9" id="KW-0508">mRNA splicing</keyword>
<keyword evidence="7 9" id="KW-0539">Nucleus</keyword>
<dbReference type="GO" id="GO:0005688">
    <property type="term" value="C:U6 snRNP"/>
    <property type="evidence" value="ECO:0007669"/>
    <property type="project" value="UniProtKB-UniRule"/>
</dbReference>
<dbReference type="GO" id="GO:0003729">
    <property type="term" value="F:mRNA binding"/>
    <property type="evidence" value="ECO:0007669"/>
    <property type="project" value="TreeGrafter"/>
</dbReference>
<dbReference type="EMBL" id="JAUCMV010000002">
    <property type="protein sequence ID" value="KAK0416338.1"/>
    <property type="molecule type" value="Genomic_DNA"/>
</dbReference>
<evidence type="ECO:0000313" key="12">
    <source>
        <dbReference type="Proteomes" id="UP001175271"/>
    </source>
</evidence>
<evidence type="ECO:0000256" key="8">
    <source>
        <dbReference type="ARBA" id="ARBA00023274"/>
    </source>
</evidence>
<keyword evidence="8 9" id="KW-0687">Ribonucleoprotein</keyword>
<dbReference type="Pfam" id="PF01423">
    <property type="entry name" value="LSM"/>
    <property type="match status" value="1"/>
</dbReference>
<dbReference type="SUPFAM" id="SSF50182">
    <property type="entry name" value="Sm-like ribonucleoproteins"/>
    <property type="match status" value="1"/>
</dbReference>
<feature type="domain" description="Sm" evidence="10">
    <location>
        <begin position="1"/>
        <end position="76"/>
    </location>
</feature>
<dbReference type="InterPro" id="IPR001163">
    <property type="entry name" value="Sm_dom_euk/arc"/>
</dbReference>
<comment type="similarity">
    <text evidence="2 9">Belongs to the snRNP Sm proteins family.</text>
</comment>
<organism evidence="11 12">
    <name type="scientific">Steinernema hermaphroditum</name>
    <dbReference type="NCBI Taxonomy" id="289476"/>
    <lineage>
        <taxon>Eukaryota</taxon>
        <taxon>Metazoa</taxon>
        <taxon>Ecdysozoa</taxon>
        <taxon>Nematoda</taxon>
        <taxon>Chromadorea</taxon>
        <taxon>Rhabditida</taxon>
        <taxon>Tylenchina</taxon>
        <taxon>Panagrolaimomorpha</taxon>
        <taxon>Strongyloidoidea</taxon>
        <taxon>Steinernematidae</taxon>
        <taxon>Steinernema</taxon>
    </lineage>
</organism>
<dbReference type="GO" id="GO:0005737">
    <property type="term" value="C:cytoplasm"/>
    <property type="evidence" value="ECO:0007669"/>
    <property type="project" value="UniProtKB-ARBA"/>
</dbReference>
<accession>A0AA39I4A4</accession>
<dbReference type="PANTHER" id="PTHR15588:SF9">
    <property type="entry name" value="U6 SNRNA-ASSOCIATED SM-LIKE PROTEIN LSM8"/>
    <property type="match status" value="1"/>
</dbReference>
<evidence type="ECO:0000259" key="10">
    <source>
        <dbReference type="PROSITE" id="PS52002"/>
    </source>
</evidence>
<dbReference type="FunFam" id="2.30.30.100:FF:000027">
    <property type="entry name" value="U6 snRNA-associated Sm-like protein LSm8"/>
    <property type="match status" value="1"/>
</dbReference>
<dbReference type="InterPro" id="IPR044642">
    <property type="entry name" value="PTHR15588"/>
</dbReference>
<dbReference type="AlphaFoldDB" id="A0AA39I4A4"/>
<dbReference type="CDD" id="cd01727">
    <property type="entry name" value="LSm8"/>
    <property type="match status" value="1"/>
</dbReference>
<evidence type="ECO:0000256" key="4">
    <source>
        <dbReference type="ARBA" id="ARBA00022728"/>
    </source>
</evidence>
<dbReference type="PROSITE" id="PS52002">
    <property type="entry name" value="SM"/>
    <property type="match status" value="1"/>
</dbReference>
<evidence type="ECO:0000256" key="9">
    <source>
        <dbReference type="RuleBase" id="RU365048"/>
    </source>
</evidence>
<dbReference type="InterPro" id="IPR034103">
    <property type="entry name" value="Lsm8"/>
</dbReference>
<reference evidence="11" key="1">
    <citation type="submission" date="2023-06" db="EMBL/GenBank/DDBJ databases">
        <title>Genomic analysis of the entomopathogenic nematode Steinernema hermaphroditum.</title>
        <authorList>
            <person name="Schwarz E.M."/>
            <person name="Heppert J.K."/>
            <person name="Baniya A."/>
            <person name="Schwartz H.T."/>
            <person name="Tan C.-H."/>
            <person name="Antoshechkin I."/>
            <person name="Sternberg P.W."/>
            <person name="Goodrich-Blair H."/>
            <person name="Dillman A.R."/>
        </authorList>
    </citation>
    <scope>NUCLEOTIDE SEQUENCE</scope>
    <source>
        <strain evidence="11">PS9179</strain>
        <tissue evidence="11">Whole animal</tissue>
    </source>
</reference>
<evidence type="ECO:0000256" key="3">
    <source>
        <dbReference type="ARBA" id="ARBA00022664"/>
    </source>
</evidence>
<comment type="subcellular location">
    <subcellularLocation>
        <location evidence="1 9">Nucleus</location>
    </subcellularLocation>
</comment>
<dbReference type="InterPro" id="IPR010920">
    <property type="entry name" value="LSM_dom_sf"/>
</dbReference>
<comment type="function">
    <text evidence="9">Plays role in pre-mRNA splicing as component of the U4/U6-U5 tri-snRNP complex that is involved in spliceosome assembly, and as component of the precatalytic spliceosome (spliceosome B complex). The heptameric LSM2-8 complex binds specifically to the 3'-terminal U-tract of U6 snRNA.</text>
</comment>
<keyword evidence="4 9" id="KW-0747">Spliceosome</keyword>
<dbReference type="InterPro" id="IPR047575">
    <property type="entry name" value="Sm"/>
</dbReference>
<dbReference type="GO" id="GO:0000398">
    <property type="term" value="P:mRNA splicing, via spliceosome"/>
    <property type="evidence" value="ECO:0007669"/>
    <property type="project" value="UniProtKB-UniRule"/>
</dbReference>
<evidence type="ECO:0000256" key="1">
    <source>
        <dbReference type="ARBA" id="ARBA00004123"/>
    </source>
</evidence>
<dbReference type="SMART" id="SM00651">
    <property type="entry name" value="Sm"/>
    <property type="match status" value="1"/>
</dbReference>